<dbReference type="EMBL" id="JARGYT010000021">
    <property type="protein sequence ID" value="MDZ5762120.1"/>
    <property type="molecule type" value="Genomic_DNA"/>
</dbReference>
<feature type="transmembrane region" description="Helical" evidence="1">
    <location>
        <begin position="97"/>
        <end position="117"/>
    </location>
</feature>
<feature type="transmembrane region" description="Helical" evidence="1">
    <location>
        <begin position="34"/>
        <end position="51"/>
    </location>
</feature>
<name>A0ABU5L7M0_9RICK</name>
<keyword evidence="1" id="KW-1133">Transmembrane helix</keyword>
<evidence type="ECO:0000256" key="1">
    <source>
        <dbReference type="SAM" id="Phobius"/>
    </source>
</evidence>
<feature type="transmembrane region" description="Helical" evidence="1">
    <location>
        <begin position="151"/>
        <end position="170"/>
    </location>
</feature>
<organism evidence="2 3">
    <name type="scientific">Candidatus Cyrtobacter comes</name>
    <dbReference type="NCBI Taxonomy" id="675776"/>
    <lineage>
        <taxon>Bacteria</taxon>
        <taxon>Pseudomonadati</taxon>
        <taxon>Pseudomonadota</taxon>
        <taxon>Alphaproteobacteria</taxon>
        <taxon>Rickettsiales</taxon>
        <taxon>Candidatus Midichloriaceae</taxon>
        <taxon>Candidatus Cyrtobacter</taxon>
    </lineage>
</organism>
<dbReference type="RefSeq" id="WP_322497605.1">
    <property type="nucleotide sequence ID" value="NZ_JARGYT010000021.1"/>
</dbReference>
<feature type="transmembrane region" description="Helical" evidence="1">
    <location>
        <begin position="245"/>
        <end position="264"/>
    </location>
</feature>
<keyword evidence="1" id="KW-0812">Transmembrane</keyword>
<dbReference type="Proteomes" id="UP001293791">
    <property type="component" value="Unassembled WGS sequence"/>
</dbReference>
<dbReference type="InterPro" id="IPR036938">
    <property type="entry name" value="PAP2/HPO_sf"/>
</dbReference>
<protein>
    <recommendedName>
        <fullName evidence="4">Phosphatidic acid phosphatase type 2/haloperoxidase domain-containing protein</fullName>
    </recommendedName>
</protein>
<feature type="transmembrane region" description="Helical" evidence="1">
    <location>
        <begin position="213"/>
        <end position="239"/>
    </location>
</feature>
<sequence length="271" mass="30736">MQNILEQYYNIIRLFTNCPNELLIFIYYIVDRRIAVLSMLIRCLVIPPVGMLKSWWMVTIDPLLKNSRSDFSFPSTHTVSISMPYFGLAIGLKRWGAVLYMLYPIFIISICGSYEFFHFHSHYDVLAGAGISLIGYVLIQISHQLVKKDRVLGYVVIVFTILLSYSLLFLVGDCKILQKYHIIMFISIVFMTCTLGAAGTFDKDLPKGLIARFPSLFIALALFKLLSFTQLLGISSWSIELLKGLLLPFVIFVLPDMLVSTVFGKLRSSSG</sequence>
<accession>A0ABU5L7M0</accession>
<keyword evidence="1" id="KW-0472">Membrane</keyword>
<comment type="caution">
    <text evidence="2">The sequence shown here is derived from an EMBL/GenBank/DDBJ whole genome shotgun (WGS) entry which is preliminary data.</text>
</comment>
<evidence type="ECO:0008006" key="4">
    <source>
        <dbReference type="Google" id="ProtNLM"/>
    </source>
</evidence>
<evidence type="ECO:0000313" key="3">
    <source>
        <dbReference type="Proteomes" id="UP001293791"/>
    </source>
</evidence>
<reference evidence="2 3" key="1">
    <citation type="submission" date="2023-02" db="EMBL/GenBank/DDBJ databases">
        <title>Host association and intracellularity evolved multiple times independently in the Rickettsiales.</title>
        <authorList>
            <person name="Castelli M."/>
            <person name="Nardi T."/>
            <person name="Gammuto L."/>
            <person name="Bellinzona G."/>
            <person name="Sabaneyeva E."/>
            <person name="Potekhin A."/>
            <person name="Serra V."/>
            <person name="Petroni G."/>
            <person name="Sassera D."/>
        </authorList>
    </citation>
    <scope>NUCLEOTIDE SEQUENCE [LARGE SCALE GENOMIC DNA]</scope>
    <source>
        <strain evidence="2 3">BOD18</strain>
    </source>
</reference>
<evidence type="ECO:0000313" key="2">
    <source>
        <dbReference type="EMBL" id="MDZ5762120.1"/>
    </source>
</evidence>
<gene>
    <name evidence="2" type="ORF">Cyrtocomes_00489</name>
</gene>
<proteinExistence type="predicted"/>
<feature type="transmembrane region" description="Helical" evidence="1">
    <location>
        <begin position="182"/>
        <end position="201"/>
    </location>
</feature>
<keyword evidence="3" id="KW-1185">Reference proteome</keyword>
<feature type="transmembrane region" description="Helical" evidence="1">
    <location>
        <begin position="123"/>
        <end position="139"/>
    </location>
</feature>
<dbReference type="SUPFAM" id="SSF48317">
    <property type="entry name" value="Acid phosphatase/Vanadium-dependent haloperoxidase"/>
    <property type="match status" value="1"/>
</dbReference>